<dbReference type="Proteomes" id="UP000198281">
    <property type="component" value="Unassembled WGS sequence"/>
</dbReference>
<dbReference type="Gene3D" id="3.30.70.3090">
    <property type="entry name" value="ORF SCO4226, nickel-binding ferredoxin-like monomer"/>
    <property type="match status" value="1"/>
</dbReference>
<sequence length="90" mass="9902">MPRYLVERTFPEGLPLLPTAEGAEAALGIVARNAERGVTWIHSYVTPDKRKTFCIYDAPSPEAIRDAGAANGVPVDAIHEGRVLDPYFHR</sequence>
<evidence type="ECO:0000313" key="2">
    <source>
        <dbReference type="Proteomes" id="UP000198281"/>
    </source>
</evidence>
<dbReference type="OrthoDB" id="9800027at2"/>
<dbReference type="EMBL" id="FZOS01000019">
    <property type="protein sequence ID" value="SNS85512.1"/>
    <property type="molecule type" value="Genomic_DNA"/>
</dbReference>
<dbReference type="RefSeq" id="WP_089220496.1">
    <property type="nucleotide sequence ID" value="NZ_FZOS01000019.1"/>
</dbReference>
<proteinExistence type="predicted"/>
<reference evidence="2" key="1">
    <citation type="submission" date="2017-06" db="EMBL/GenBank/DDBJ databases">
        <authorList>
            <person name="Varghese N."/>
            <person name="Submissions S."/>
        </authorList>
    </citation>
    <scope>NUCLEOTIDE SEQUENCE [LARGE SCALE GENOMIC DNA]</scope>
    <source>
        <strain evidence="2">LNB2</strain>
    </source>
</reference>
<dbReference type="AlphaFoldDB" id="A0A239HW58"/>
<evidence type="ECO:0008006" key="3">
    <source>
        <dbReference type="Google" id="ProtNLM"/>
    </source>
</evidence>
<gene>
    <name evidence="1" type="ORF">SAMN06295912_11966</name>
</gene>
<name>A0A239HW58_9SPHN</name>
<dbReference type="InterPro" id="IPR042557">
    <property type="entry name" value="SCO4226"/>
</dbReference>
<accession>A0A239HW58</accession>
<keyword evidence="2" id="KW-1185">Reference proteome</keyword>
<dbReference type="Pfam" id="PF14026">
    <property type="entry name" value="SCO4226-like"/>
    <property type="match status" value="1"/>
</dbReference>
<protein>
    <recommendedName>
        <fullName evidence="3">DUF4242 domain-containing protein</fullName>
    </recommendedName>
</protein>
<evidence type="ECO:0000313" key="1">
    <source>
        <dbReference type="EMBL" id="SNS85512.1"/>
    </source>
</evidence>
<organism evidence="1 2">
    <name type="scientific">Edaphosphingomonas laterariae</name>
    <dbReference type="NCBI Taxonomy" id="861865"/>
    <lineage>
        <taxon>Bacteria</taxon>
        <taxon>Pseudomonadati</taxon>
        <taxon>Pseudomonadota</taxon>
        <taxon>Alphaproteobacteria</taxon>
        <taxon>Sphingomonadales</taxon>
        <taxon>Rhizorhabdaceae</taxon>
        <taxon>Edaphosphingomonas</taxon>
    </lineage>
</organism>
<dbReference type="InterPro" id="IPR025336">
    <property type="entry name" value="SCO4226-like"/>
</dbReference>